<feature type="domain" description="Amine oxidase" evidence="2">
    <location>
        <begin position="720"/>
        <end position="1201"/>
    </location>
</feature>
<dbReference type="InterPro" id="IPR036188">
    <property type="entry name" value="FAD/NAD-bd_sf"/>
</dbReference>
<comment type="caution">
    <text evidence="3">The sequence shown here is derived from an EMBL/GenBank/DDBJ whole genome shotgun (WGS) entry which is preliminary data.</text>
</comment>
<dbReference type="GO" id="GO:0001716">
    <property type="term" value="F:L-amino-acid oxidase activity"/>
    <property type="evidence" value="ECO:0007669"/>
    <property type="project" value="TreeGrafter"/>
</dbReference>
<dbReference type="PANTHER" id="PTHR10742:SF382">
    <property type="entry name" value="AMINE OXIDASE DOMAIN-CONTAINING PROTEIN"/>
    <property type="match status" value="1"/>
</dbReference>
<name>A0A4Q4TAH8_9PEZI</name>
<dbReference type="OrthoDB" id="7777654at2759"/>
<sequence length="1224" mass="136623">MKKKLIELARGALAVLPLAGLATPVAAQDGSGDDETGENPGWPRWCGKVYEAGYPAFEPGGHTTEPRRSNVTLLQVQLATRHSIYVAGEEWGSFVVSTALSPWHGDPYENRTSDGVTMRPFDRLRFSVNLVDDDATPLVQDFVDVNATGVEYGFSLDGLNPRYEPYEVVFFGASEFGDWNYTATAEVQYLPAIRAGGSATKIDRLTGSLLFRAEDEGEAWTPLLPYGYYGLYNGSNDTAAADEFVRDYTSDGTGLNAIVALAGFADTNPVYDSMDTRNLRYMFDLRGSYQNLTEVERRVNTIKHRKSLFSYWTADEPDGWQRPFEAPVAARDLIRALDPYHPVALTLNCQDYYFGPYSIGGDVLMADIYPIGINSTFSKWGTACNTTYGDCGCDNCAGVVQDVRDRWDDLARYERWLGRWPPPPKFHNPQVFHGEDYWFRDPTGAEARVMNALAFNRGITGIFGWTWPGSRELFEVHTEMARVVTAEPVSAFLLGGRPQRIEVEDVLDVVDVAIWRREGQALVSVVNGGYLDIEGSFSVELPLPAFAIIETVFGGRALLVLAKSLPVHIETRTELSSRLANIHVSVDDEVWGPVTFTYGSCSDLDVRNAHHEIGRYKTVGTSRLVWIVPEDVQSAQSEGCISAWDIEGNLVGRSESQRLKPRKRGVEQRGLQSIPMNAKMGIDTLGPWFDGVKLLEGKNLSAIDVAEAKAKDIAIVGAGMAGLMTFLILHQSGLTNVRILEASQRLGGRVRTEYLSGGPFDYSYQEMGPMRFPQTIEFGNDTFNVTDHQMVFQLADEMNRLNNHDRNRRVDFIPWINQNENGLHYFDGTKMETGLPPTFGQVAADPSLAISLPLDESTQSTQARFQSILANGTLMLEIATNMHRAHKDFLINGLDGEGGDVWSPYAYLVNYLGASLNDTDIVTGGFGHTSFWYILFESMNFGATAWKTIDGGLSRLPESFHPLVDSITSYGARLERIQFNEEYQKLNLQWRSSYTDRTFQNATFDYAILAMPFPMVQKLRLPKLGATVTNAINKVPFASGCKVALEYKTRFWEHFENPIYGGWSQTDIPGVGWTTYPSYCLNCTGPASILASYVTEASWGDIWVSVSEEQHVQYVVDAMAEIHGQVAYDEYTGNYRRKCWREDEFASGGWAQPTVGQHQLYIPEYFKTHKNMIFVGEQTSYTHSWVASALESGVRGAVQMLLELGLVDEAKSAVDKWMGRWLDV</sequence>
<feature type="signal peptide" evidence="1">
    <location>
        <begin position="1"/>
        <end position="27"/>
    </location>
</feature>
<dbReference type="GO" id="GO:0009063">
    <property type="term" value="P:amino acid catabolic process"/>
    <property type="evidence" value="ECO:0007669"/>
    <property type="project" value="TreeGrafter"/>
</dbReference>
<dbReference type="SUPFAM" id="SSF54373">
    <property type="entry name" value="FAD-linked reductases, C-terminal domain"/>
    <property type="match status" value="1"/>
</dbReference>
<evidence type="ECO:0000259" key="2">
    <source>
        <dbReference type="Pfam" id="PF01593"/>
    </source>
</evidence>
<dbReference type="Gene3D" id="3.50.50.60">
    <property type="entry name" value="FAD/NAD(P)-binding domain"/>
    <property type="match status" value="1"/>
</dbReference>
<dbReference type="PANTHER" id="PTHR10742">
    <property type="entry name" value="FLAVIN MONOAMINE OXIDASE"/>
    <property type="match status" value="1"/>
</dbReference>
<dbReference type="Proteomes" id="UP000293360">
    <property type="component" value="Unassembled WGS sequence"/>
</dbReference>
<feature type="chain" id="PRO_5020508851" description="Amine oxidase domain-containing protein" evidence="1">
    <location>
        <begin position="28"/>
        <end position="1224"/>
    </location>
</feature>
<keyword evidence="4" id="KW-1185">Reference proteome</keyword>
<evidence type="ECO:0000313" key="3">
    <source>
        <dbReference type="EMBL" id="RYP02534.1"/>
    </source>
</evidence>
<dbReference type="EMBL" id="QJNU01000314">
    <property type="protein sequence ID" value="RYP02534.1"/>
    <property type="molecule type" value="Genomic_DNA"/>
</dbReference>
<organism evidence="3 4">
    <name type="scientific">Monosporascus ibericus</name>
    <dbReference type="NCBI Taxonomy" id="155417"/>
    <lineage>
        <taxon>Eukaryota</taxon>
        <taxon>Fungi</taxon>
        <taxon>Dikarya</taxon>
        <taxon>Ascomycota</taxon>
        <taxon>Pezizomycotina</taxon>
        <taxon>Sordariomycetes</taxon>
        <taxon>Xylariomycetidae</taxon>
        <taxon>Xylariales</taxon>
        <taxon>Xylariales incertae sedis</taxon>
        <taxon>Monosporascus</taxon>
    </lineage>
</organism>
<keyword evidence="1" id="KW-0732">Signal</keyword>
<dbReference type="SUPFAM" id="SSF51905">
    <property type="entry name" value="FAD/NAD(P)-binding domain"/>
    <property type="match status" value="1"/>
</dbReference>
<accession>A0A4Q4TAH8</accession>
<protein>
    <recommendedName>
        <fullName evidence="2">Amine oxidase domain-containing protein</fullName>
    </recommendedName>
</protein>
<proteinExistence type="predicted"/>
<reference evidence="3 4" key="1">
    <citation type="submission" date="2018-06" db="EMBL/GenBank/DDBJ databases">
        <title>Complete Genomes of Monosporascus.</title>
        <authorList>
            <person name="Robinson A.J."/>
            <person name="Natvig D.O."/>
        </authorList>
    </citation>
    <scope>NUCLEOTIDE SEQUENCE [LARGE SCALE GENOMIC DNA]</scope>
    <source>
        <strain evidence="3 4">CBS 110550</strain>
    </source>
</reference>
<evidence type="ECO:0000256" key="1">
    <source>
        <dbReference type="SAM" id="SignalP"/>
    </source>
</evidence>
<dbReference type="Gene3D" id="1.20.1440.240">
    <property type="match status" value="1"/>
</dbReference>
<dbReference type="InterPro" id="IPR050281">
    <property type="entry name" value="Flavin_monoamine_oxidase"/>
</dbReference>
<gene>
    <name evidence="3" type="ORF">DL764_005778</name>
</gene>
<dbReference type="Gene3D" id="3.90.660.10">
    <property type="match status" value="1"/>
</dbReference>
<dbReference type="AlphaFoldDB" id="A0A4Q4TAH8"/>
<dbReference type="Pfam" id="PF01593">
    <property type="entry name" value="Amino_oxidase"/>
    <property type="match status" value="1"/>
</dbReference>
<dbReference type="InterPro" id="IPR002937">
    <property type="entry name" value="Amino_oxidase"/>
</dbReference>
<evidence type="ECO:0000313" key="4">
    <source>
        <dbReference type="Proteomes" id="UP000293360"/>
    </source>
</evidence>
<dbReference type="STRING" id="155417.A0A4Q4TAH8"/>